<dbReference type="GeneID" id="92984744"/>
<evidence type="ECO:0000313" key="3">
    <source>
        <dbReference type="Proteomes" id="UP000012170"/>
    </source>
</evidence>
<dbReference type="EMBL" id="HE614873">
    <property type="protein sequence ID" value="CCE76744.1"/>
    <property type="molecule type" value="Genomic_DNA"/>
</dbReference>
<sequence length="332" mass="35828">MYELGLAHGMGKRTMMITQDISELPFDLRSYRATEYTENFTSAVELREAIASVASGVRDGTAEFGNPIQDFAPDSLAASTQVAQTPNPSRRETAQKKEKGGLSAEGGDDSDPATASESLNEHPPVAAPNLDDEEHLGFLDHAIALTESSEKIASIATSLTDATKAIGSKIESRTAQINSASHNLGVKAAPVLRSLMREIAGDFDEYSSDMEELNPALRDALKELADSTNGVSRTRLMNDEQARTQVKAEIASLTQAETTFGEAHDGVRGFADAITNMPDMEKNLTQSGRRAYRAVAEAADIIDLGRSEFHRARLLLEERLSESASEGLPEQN</sequence>
<dbReference type="Proteomes" id="UP000012170">
    <property type="component" value="Chromosome"/>
</dbReference>
<dbReference type="RefSeq" id="WP_015491412.1">
    <property type="nucleotide sequence ID" value="NC_020891.1"/>
</dbReference>
<dbReference type="AlphaFoldDB" id="A0AAI9ELJ3"/>
<dbReference type="KEGG" id="cmc:CMN_02817"/>
<evidence type="ECO:0000256" key="1">
    <source>
        <dbReference type="SAM" id="MobiDB-lite"/>
    </source>
</evidence>
<feature type="compositionally biased region" description="Basic and acidic residues" evidence="1">
    <location>
        <begin position="89"/>
        <end position="100"/>
    </location>
</feature>
<feature type="compositionally biased region" description="Polar residues" evidence="1">
    <location>
        <begin position="77"/>
        <end position="88"/>
    </location>
</feature>
<reference evidence="3" key="2">
    <citation type="submission" date="2013-04" db="EMBL/GenBank/DDBJ databases">
        <title>The genome sequence of the maize-pathogen Clavibacter michiganensis subsp. nebraskensis.</title>
        <authorList>
            <person name="Gartemann K.H."/>
            <person name="Blom J."/>
            <person name="Dreiseikelmann B."/>
            <person name="Fluegel M."/>
            <person name="Jaenicke S."/>
            <person name="Linke B."/>
            <person name="Sczcepanowski R."/>
            <person name="Wittmann J."/>
            <person name="Goesmann A."/>
            <person name="Puehler A."/>
            <person name="Eichenlaub R."/>
            <person name="Rueckert C."/>
        </authorList>
    </citation>
    <scope>NUCLEOTIDE SEQUENCE [LARGE SCALE GENOMIC DNA]</scope>
    <source>
        <strain evidence="3">NCPPB 2581</strain>
    </source>
</reference>
<protein>
    <submittedName>
        <fullName evidence="2">Uncharacterized protein</fullName>
    </submittedName>
</protein>
<name>A0AAI9ELJ3_9MICO</name>
<reference evidence="2 3" key="1">
    <citation type="submission" date="2011-11" db="EMBL/GenBank/DDBJ databases">
        <authorList>
            <person name="Gartemann K."/>
        </authorList>
    </citation>
    <scope>NUCLEOTIDE SEQUENCE [LARGE SCALE GENOMIC DNA]</scope>
    <source>
        <strain evidence="3">NCPPB 2581</strain>
    </source>
</reference>
<accession>A0AAI9ELJ3</accession>
<evidence type="ECO:0000313" key="2">
    <source>
        <dbReference type="EMBL" id="CCE76744.1"/>
    </source>
</evidence>
<organism evidence="2 3">
    <name type="scientific">Clavibacter nebraskensis NCPPB 2581</name>
    <dbReference type="NCBI Taxonomy" id="1097677"/>
    <lineage>
        <taxon>Bacteria</taxon>
        <taxon>Bacillati</taxon>
        <taxon>Actinomycetota</taxon>
        <taxon>Actinomycetes</taxon>
        <taxon>Micrococcales</taxon>
        <taxon>Microbacteriaceae</taxon>
        <taxon>Clavibacter</taxon>
    </lineage>
</organism>
<proteinExistence type="predicted"/>
<feature type="region of interest" description="Disordered" evidence="1">
    <location>
        <begin position="77"/>
        <end position="131"/>
    </location>
</feature>
<gene>
    <name evidence="2" type="ORF">CMN_02817</name>
</gene>